<evidence type="ECO:0000256" key="6">
    <source>
        <dbReference type="ARBA" id="ARBA00023136"/>
    </source>
</evidence>
<keyword evidence="6" id="KW-0472">Membrane</keyword>
<evidence type="ECO:0000256" key="7">
    <source>
        <dbReference type="ARBA" id="ARBA00023180"/>
    </source>
</evidence>
<evidence type="ECO:0000256" key="5">
    <source>
        <dbReference type="ARBA" id="ARBA00022729"/>
    </source>
</evidence>
<keyword evidence="8" id="KW-0449">Lipoprotein</keyword>
<dbReference type="VEuPathDB" id="TriTrypDB:Tb427_000537700"/>
<dbReference type="GO" id="GO:0098552">
    <property type="term" value="C:side of membrane"/>
    <property type="evidence" value="ECO:0007669"/>
    <property type="project" value="UniProtKB-KW"/>
</dbReference>
<dbReference type="InterPro" id="IPR025932">
    <property type="entry name" value="Trypano_VSG_B_N_dom"/>
</dbReference>
<keyword evidence="4" id="KW-0336">GPI-anchor</keyword>
<keyword evidence="3" id="KW-1003">Cell membrane</keyword>
<dbReference type="GO" id="GO:0005886">
    <property type="term" value="C:plasma membrane"/>
    <property type="evidence" value="ECO:0007669"/>
    <property type="project" value="UniProtKB-SubCell"/>
</dbReference>
<dbReference type="Pfam" id="PF13206">
    <property type="entry name" value="VSG_B"/>
    <property type="match status" value="1"/>
</dbReference>
<evidence type="ECO:0000313" key="11">
    <source>
        <dbReference type="EMBL" id="APD75213.1"/>
    </source>
</evidence>
<evidence type="ECO:0000256" key="8">
    <source>
        <dbReference type="ARBA" id="ARBA00023288"/>
    </source>
</evidence>
<organism evidence="11">
    <name type="scientific">Trypanosoma brucei</name>
    <dbReference type="NCBI Taxonomy" id="5691"/>
    <lineage>
        <taxon>Eukaryota</taxon>
        <taxon>Discoba</taxon>
        <taxon>Euglenozoa</taxon>
        <taxon>Kinetoplastea</taxon>
        <taxon>Metakinetoplastina</taxon>
        <taxon>Trypanosomatida</taxon>
        <taxon>Trypanosomatidae</taxon>
        <taxon>Trypanosoma</taxon>
    </lineage>
</organism>
<evidence type="ECO:0000256" key="9">
    <source>
        <dbReference type="SAM" id="SignalP"/>
    </source>
</evidence>
<evidence type="ECO:0000256" key="4">
    <source>
        <dbReference type="ARBA" id="ARBA00022622"/>
    </source>
</evidence>
<feature type="chain" id="PRO_5013357463" evidence="9">
    <location>
        <begin position="24"/>
        <end position="396"/>
    </location>
</feature>
<protein>
    <submittedName>
        <fullName evidence="11">Variant surface glycoprotein 1125.5056</fullName>
    </submittedName>
</protein>
<sequence>MHPTSQIKATIFLLCVLPHIGKAAISGGESEEDFATLCMLINIAKRTIIIPTAESDADALTANIGAINMSIAQDGLQARVDKDKKIGQLTGEAASAAKGLEDKWDFLQKAKQQIEGAKKAEYEKWKQTQLTTKARRQISMVAEQAYKLHEKLVAARTKLNADKINDKLKEALYGPKMKAKEVKTAGGTRQATCGPTGGTGGAAAGASLAMDLLCICGKHSSDVSGHKACGKDWNTGAVANTDWDPTQDSSTIIADFLTKCQLQTSKTTLSEAELQTAMSKFLHRISIARGSAGAKRRMLVNLDCTGAGQCSGYQDSTNGPCVQYKEAHLTGPDMSLPWYIALKEAHDSWEAATQATGDIIRLEAQLKALNLTEIIYSWRRKQLTKKKSQYKRKRKL</sequence>
<dbReference type="VEuPathDB" id="TriTrypDB:Tb1125.5.5210"/>
<comment type="subcellular location">
    <subcellularLocation>
        <location evidence="2">Cell membrane</location>
        <topology evidence="2">Lipid-anchor</topology>
        <topology evidence="2">GPI-anchor</topology>
    </subcellularLocation>
</comment>
<keyword evidence="5 9" id="KW-0732">Signal</keyword>
<evidence type="ECO:0000256" key="2">
    <source>
        <dbReference type="ARBA" id="ARBA00004609"/>
    </source>
</evidence>
<reference evidence="11" key="1">
    <citation type="submission" date="2016-08" db="EMBL/GenBank/DDBJ databases">
        <title>VSG repertoire of Trypanosoma brucei EATRO 1125.</title>
        <authorList>
            <person name="Cross G.A."/>
        </authorList>
    </citation>
    <scope>NUCLEOTIDE SEQUENCE</scope>
    <source>
        <strain evidence="11">EATRO 1125</strain>
    </source>
</reference>
<name>A0A1J0RBB9_9TRYP</name>
<evidence type="ECO:0000256" key="1">
    <source>
        <dbReference type="ARBA" id="ARBA00002523"/>
    </source>
</evidence>
<evidence type="ECO:0000256" key="3">
    <source>
        <dbReference type="ARBA" id="ARBA00022475"/>
    </source>
</evidence>
<feature type="domain" description="Trypanosome variant surface glycoprotein B-type N-terminal" evidence="10">
    <location>
        <begin position="13"/>
        <end position="367"/>
    </location>
</feature>
<comment type="function">
    <text evidence="1">VSG forms a coat on the surface of the parasite. The trypanosome evades the immune response of the host by expressing a series of antigenically distinct VSGs from an estimated 1000 VSG genes.</text>
</comment>
<keyword evidence="7" id="KW-0325">Glycoprotein</keyword>
<feature type="signal peptide" evidence="9">
    <location>
        <begin position="1"/>
        <end position="23"/>
    </location>
</feature>
<proteinExistence type="predicted"/>
<accession>A0A1J0RBB9</accession>
<evidence type="ECO:0000259" key="10">
    <source>
        <dbReference type="Pfam" id="PF13206"/>
    </source>
</evidence>
<dbReference type="VEuPathDB" id="TriTrypDB:Tb927.5.5210"/>
<dbReference type="AlphaFoldDB" id="A0A1J0RBB9"/>
<dbReference type="EMBL" id="KX701257">
    <property type="protein sequence ID" value="APD75213.1"/>
    <property type="molecule type" value="Genomic_DNA"/>
</dbReference>